<organism evidence="1 2">
    <name type="scientific">Gossypium arboreum</name>
    <name type="common">Tree cotton</name>
    <name type="synonym">Gossypium nanking</name>
    <dbReference type="NCBI Taxonomy" id="29729"/>
    <lineage>
        <taxon>Eukaryota</taxon>
        <taxon>Viridiplantae</taxon>
        <taxon>Streptophyta</taxon>
        <taxon>Embryophyta</taxon>
        <taxon>Tracheophyta</taxon>
        <taxon>Spermatophyta</taxon>
        <taxon>Magnoliopsida</taxon>
        <taxon>eudicotyledons</taxon>
        <taxon>Gunneridae</taxon>
        <taxon>Pentapetalae</taxon>
        <taxon>rosids</taxon>
        <taxon>malvids</taxon>
        <taxon>Malvales</taxon>
        <taxon>Malvaceae</taxon>
        <taxon>Malvoideae</taxon>
        <taxon>Gossypium</taxon>
    </lineage>
</organism>
<name>A0ABR0NR33_GOSAR</name>
<proteinExistence type="predicted"/>
<dbReference type="Proteomes" id="UP001358586">
    <property type="component" value="Chromosome 9"/>
</dbReference>
<dbReference type="EMBL" id="JARKNE010000009">
    <property type="protein sequence ID" value="KAK5803822.1"/>
    <property type="molecule type" value="Genomic_DNA"/>
</dbReference>
<keyword evidence="2" id="KW-1185">Reference proteome</keyword>
<protein>
    <submittedName>
        <fullName evidence="1">Uncharacterized protein</fullName>
    </submittedName>
</protein>
<comment type="caution">
    <text evidence="1">The sequence shown here is derived from an EMBL/GenBank/DDBJ whole genome shotgun (WGS) entry which is preliminary data.</text>
</comment>
<reference evidence="1 2" key="1">
    <citation type="submission" date="2023-03" db="EMBL/GenBank/DDBJ databases">
        <title>WGS of Gossypium arboreum.</title>
        <authorList>
            <person name="Yu D."/>
        </authorList>
    </citation>
    <scope>NUCLEOTIDE SEQUENCE [LARGE SCALE GENOMIC DNA]</scope>
    <source>
        <tissue evidence="1">Leaf</tissue>
    </source>
</reference>
<evidence type="ECO:0000313" key="1">
    <source>
        <dbReference type="EMBL" id="KAK5803822.1"/>
    </source>
</evidence>
<accession>A0ABR0NR33</accession>
<evidence type="ECO:0000313" key="2">
    <source>
        <dbReference type="Proteomes" id="UP001358586"/>
    </source>
</evidence>
<sequence>MAMPQPRVYWCCVYVLCIHAFKVPRSLLQLKRRKRYTRLKIYNVDGAACGLVAVGRLIVIDLGGNLEEICLDLREEI</sequence>
<gene>
    <name evidence="1" type="ORF">PVK06_031471</name>
</gene>